<protein>
    <submittedName>
        <fullName evidence="1">Uncharacterized protein</fullName>
    </submittedName>
</protein>
<proteinExistence type="predicted"/>
<evidence type="ECO:0000313" key="1">
    <source>
        <dbReference type="EMBL" id="JAH02575.1"/>
    </source>
</evidence>
<reference evidence="1" key="2">
    <citation type="journal article" date="2015" name="Fish Shellfish Immunol.">
        <title>Early steps in the European eel (Anguilla anguilla)-Vibrio vulnificus interaction in the gills: Role of the RtxA13 toxin.</title>
        <authorList>
            <person name="Callol A."/>
            <person name="Pajuelo D."/>
            <person name="Ebbesson L."/>
            <person name="Teles M."/>
            <person name="MacKenzie S."/>
            <person name="Amaro C."/>
        </authorList>
    </citation>
    <scope>NUCLEOTIDE SEQUENCE</scope>
</reference>
<reference evidence="1" key="1">
    <citation type="submission" date="2014-11" db="EMBL/GenBank/DDBJ databases">
        <authorList>
            <person name="Amaro Gonzalez C."/>
        </authorList>
    </citation>
    <scope>NUCLEOTIDE SEQUENCE</scope>
</reference>
<organism evidence="1">
    <name type="scientific">Anguilla anguilla</name>
    <name type="common">European freshwater eel</name>
    <name type="synonym">Muraena anguilla</name>
    <dbReference type="NCBI Taxonomy" id="7936"/>
    <lineage>
        <taxon>Eukaryota</taxon>
        <taxon>Metazoa</taxon>
        <taxon>Chordata</taxon>
        <taxon>Craniata</taxon>
        <taxon>Vertebrata</taxon>
        <taxon>Euteleostomi</taxon>
        <taxon>Actinopterygii</taxon>
        <taxon>Neopterygii</taxon>
        <taxon>Teleostei</taxon>
        <taxon>Anguilliformes</taxon>
        <taxon>Anguillidae</taxon>
        <taxon>Anguilla</taxon>
    </lineage>
</organism>
<accession>A0A0E9PER0</accession>
<name>A0A0E9PER0_ANGAN</name>
<sequence>MHTNIKGNTWKNYFVLEEAIFLCVPCAHSLCTIYVCVSHGPCSIFWLYSKTFFVHREQ</sequence>
<dbReference type="AlphaFoldDB" id="A0A0E9PER0"/>
<dbReference type="EMBL" id="GBXM01106002">
    <property type="protein sequence ID" value="JAH02575.1"/>
    <property type="molecule type" value="Transcribed_RNA"/>
</dbReference>